<reference evidence="9" key="1">
    <citation type="submission" date="2018-05" db="EMBL/GenBank/DDBJ databases">
        <authorList>
            <person name="Lanie J.A."/>
            <person name="Ng W.-L."/>
            <person name="Kazmierczak K.M."/>
            <person name="Andrzejewski T.M."/>
            <person name="Davidsen T.M."/>
            <person name="Wayne K.J."/>
            <person name="Tettelin H."/>
            <person name="Glass J.I."/>
            <person name="Rusch D."/>
            <person name="Podicherti R."/>
            <person name="Tsui H.-C.T."/>
            <person name="Winkler M.E."/>
        </authorList>
    </citation>
    <scope>NUCLEOTIDE SEQUENCE</scope>
</reference>
<gene>
    <name evidence="9" type="ORF">METZ01_LOCUS298833</name>
</gene>
<dbReference type="PROSITE" id="PS00483">
    <property type="entry name" value="DIHYDROOROTASE_2"/>
    <property type="match status" value="1"/>
</dbReference>
<keyword evidence="5" id="KW-0378">Hydrolase</keyword>
<dbReference type="GO" id="GO:0006207">
    <property type="term" value="P:'de novo' pyrimidine nucleobase biosynthetic process"/>
    <property type="evidence" value="ECO:0007669"/>
    <property type="project" value="TreeGrafter"/>
</dbReference>
<dbReference type="AlphaFoldDB" id="A0A382MAR6"/>
<dbReference type="PANTHER" id="PTHR43137:SF1">
    <property type="entry name" value="DIHYDROOROTASE"/>
    <property type="match status" value="1"/>
</dbReference>
<dbReference type="Gene3D" id="3.20.20.140">
    <property type="entry name" value="Metal-dependent hydrolases"/>
    <property type="match status" value="1"/>
</dbReference>
<dbReference type="GO" id="GO:0046872">
    <property type="term" value="F:metal ion binding"/>
    <property type="evidence" value="ECO:0007669"/>
    <property type="project" value="UniProtKB-KW"/>
</dbReference>
<sequence>LMTLYLNENINIEDIRKFKHHPEMIGIKYYPKNVTTNSQNGINNIKNIFFILKIMEEEDIPLLIHGETNNSKIDIFKKEEYFIKNELLIIIKNFPKLRIVLEHISTKIAVNFVLKHDNIYATITPHHLVLDRNDIFYRGIHPHLYCLPILKKKEDKICLIKAAISGNSKFFLGTDNAPHLEKDKISSCGCAGIFNSPVAIEIITELFDKNNSLHNLEKFISTNGCDFYKIPYNKKYICLKKEDWIVPNRYGNLIPLYNGKKIKWKIKD</sequence>
<feature type="non-terminal residue" evidence="9">
    <location>
        <position position="1"/>
    </location>
</feature>
<comment type="pathway">
    <text evidence="1">Pyrimidine metabolism; UMP biosynthesis via de novo pathway; (S)-dihydroorotate from bicarbonate: step 3/3.</text>
</comment>
<evidence type="ECO:0000256" key="6">
    <source>
        <dbReference type="ARBA" id="ARBA00022833"/>
    </source>
</evidence>
<evidence type="ECO:0000256" key="1">
    <source>
        <dbReference type="ARBA" id="ARBA00004880"/>
    </source>
</evidence>
<dbReference type="InterPro" id="IPR006680">
    <property type="entry name" value="Amidohydro-rel"/>
</dbReference>
<evidence type="ECO:0000256" key="4">
    <source>
        <dbReference type="ARBA" id="ARBA00022723"/>
    </source>
</evidence>
<keyword evidence="4" id="KW-0479">Metal-binding</keyword>
<dbReference type="UniPathway" id="UPA00070">
    <property type="reaction ID" value="UER00117"/>
</dbReference>
<name>A0A382MAR6_9ZZZZ</name>
<accession>A0A382MAR6</accession>
<dbReference type="PANTHER" id="PTHR43137">
    <property type="entry name" value="DIHYDROOROTASE"/>
    <property type="match status" value="1"/>
</dbReference>
<dbReference type="Pfam" id="PF01979">
    <property type="entry name" value="Amidohydro_1"/>
    <property type="match status" value="1"/>
</dbReference>
<evidence type="ECO:0000259" key="8">
    <source>
        <dbReference type="Pfam" id="PF01979"/>
    </source>
</evidence>
<dbReference type="InterPro" id="IPR002195">
    <property type="entry name" value="Dihydroorotase_CS"/>
</dbReference>
<evidence type="ECO:0000256" key="5">
    <source>
        <dbReference type="ARBA" id="ARBA00022801"/>
    </source>
</evidence>
<dbReference type="EC" id="3.5.2.3" evidence="3"/>
<dbReference type="GO" id="GO:0005737">
    <property type="term" value="C:cytoplasm"/>
    <property type="evidence" value="ECO:0007669"/>
    <property type="project" value="TreeGrafter"/>
</dbReference>
<keyword evidence="6" id="KW-0862">Zinc</keyword>
<dbReference type="InterPro" id="IPR004721">
    <property type="entry name" value="DHOdimr"/>
</dbReference>
<dbReference type="NCBIfam" id="TIGR00856">
    <property type="entry name" value="pyrC_dimer"/>
    <property type="match status" value="1"/>
</dbReference>
<keyword evidence="7" id="KW-0665">Pyrimidine biosynthesis</keyword>
<dbReference type="SUPFAM" id="SSF51556">
    <property type="entry name" value="Metallo-dependent hydrolases"/>
    <property type="match status" value="1"/>
</dbReference>
<evidence type="ECO:0000256" key="2">
    <source>
        <dbReference type="ARBA" id="ARBA00005631"/>
    </source>
</evidence>
<dbReference type="InterPro" id="IPR032466">
    <property type="entry name" value="Metal_Hydrolase"/>
</dbReference>
<evidence type="ECO:0000256" key="7">
    <source>
        <dbReference type="ARBA" id="ARBA00022975"/>
    </source>
</evidence>
<evidence type="ECO:0000256" key="3">
    <source>
        <dbReference type="ARBA" id="ARBA00012860"/>
    </source>
</evidence>
<proteinExistence type="inferred from homology"/>
<protein>
    <recommendedName>
        <fullName evidence="3">dihydroorotase</fullName>
        <ecNumber evidence="3">3.5.2.3</ecNumber>
    </recommendedName>
</protein>
<evidence type="ECO:0000313" key="9">
    <source>
        <dbReference type="EMBL" id="SVC45979.1"/>
    </source>
</evidence>
<dbReference type="GO" id="GO:0004151">
    <property type="term" value="F:dihydroorotase activity"/>
    <property type="evidence" value="ECO:0007669"/>
    <property type="project" value="UniProtKB-EC"/>
</dbReference>
<feature type="domain" description="Amidohydrolase-related" evidence="8">
    <location>
        <begin position="18"/>
        <end position="240"/>
    </location>
</feature>
<comment type="similarity">
    <text evidence="2">Belongs to the metallo-dependent hydrolases superfamily. DHOase family. Class II DHOase subfamily.</text>
</comment>
<organism evidence="9">
    <name type="scientific">marine metagenome</name>
    <dbReference type="NCBI Taxonomy" id="408172"/>
    <lineage>
        <taxon>unclassified sequences</taxon>
        <taxon>metagenomes</taxon>
        <taxon>ecological metagenomes</taxon>
    </lineage>
</organism>
<dbReference type="EMBL" id="UINC01092418">
    <property type="protein sequence ID" value="SVC45979.1"/>
    <property type="molecule type" value="Genomic_DNA"/>
</dbReference>
<dbReference type="GO" id="GO:0044205">
    <property type="term" value="P:'de novo' UMP biosynthetic process"/>
    <property type="evidence" value="ECO:0007669"/>
    <property type="project" value="UniProtKB-UniPathway"/>
</dbReference>